<sequence>MNKIVKNIISLGLLIATTMLYAQKSSRIGYVDMDYVLSNLEEYQVASEQFALQVAQWQVEIEKREADIQKEKQKLDAEKSLLTPELIKDKEQEIALLEYQLNAYKEQKFGKEGEYFTQKFMLAKPIQDQVFNIVQEIGKFRNYDMVFEKSEVSMLYSANQHNLSNVVLRVLKRKDNAEDRNRDFTELLKESYDFEFVDERTKRQREIEKERAKLQAERQKAYEQERKRKAEEKAQRDREREAKVKQQQQEREERIKKQQEEREARRKQQVTK</sequence>
<dbReference type="AlphaFoldDB" id="A0A0B7I011"/>
<dbReference type="EMBL" id="CDOI01000001">
    <property type="protein sequence ID" value="CEN43098.1"/>
    <property type="molecule type" value="Genomic_DNA"/>
</dbReference>
<name>A0A0B7I011_9FLAO</name>
<dbReference type="Gene3D" id="3.30.910.20">
    <property type="entry name" value="Skp domain"/>
    <property type="match status" value="1"/>
</dbReference>
<proteinExistence type="inferred from homology"/>
<dbReference type="GO" id="GO:0005829">
    <property type="term" value="C:cytosol"/>
    <property type="evidence" value="ECO:0007669"/>
    <property type="project" value="TreeGrafter"/>
</dbReference>
<evidence type="ECO:0000313" key="5">
    <source>
        <dbReference type="EMBL" id="CEN43098.1"/>
    </source>
</evidence>
<accession>A0A0B7I011</accession>
<keyword evidence="6" id="KW-1185">Reference proteome</keyword>
<gene>
    <name evidence="5" type="ORF">CCAND38_10040</name>
</gene>
<feature type="compositionally biased region" description="Basic and acidic residues" evidence="4">
    <location>
        <begin position="210"/>
        <end position="266"/>
    </location>
</feature>
<evidence type="ECO:0000313" key="6">
    <source>
        <dbReference type="Proteomes" id="UP000045051"/>
    </source>
</evidence>
<evidence type="ECO:0000256" key="3">
    <source>
        <dbReference type="SAM" id="Coils"/>
    </source>
</evidence>
<dbReference type="PANTHER" id="PTHR35089">
    <property type="entry name" value="CHAPERONE PROTEIN SKP"/>
    <property type="match status" value="1"/>
</dbReference>
<dbReference type="RefSeq" id="WP_042342883.1">
    <property type="nucleotide sequence ID" value="NZ_CDOI01000001.1"/>
</dbReference>
<protein>
    <submittedName>
        <fullName evidence="5">Outer membrane protein</fullName>
    </submittedName>
</protein>
<organism evidence="5 6">
    <name type="scientific">Capnocytophaga canis</name>
    <dbReference type="NCBI Taxonomy" id="1848903"/>
    <lineage>
        <taxon>Bacteria</taxon>
        <taxon>Pseudomonadati</taxon>
        <taxon>Bacteroidota</taxon>
        <taxon>Flavobacteriia</taxon>
        <taxon>Flavobacteriales</taxon>
        <taxon>Flavobacteriaceae</taxon>
        <taxon>Capnocytophaga</taxon>
    </lineage>
</organism>
<keyword evidence="3" id="KW-0175">Coiled coil</keyword>
<evidence type="ECO:0000256" key="1">
    <source>
        <dbReference type="ARBA" id="ARBA00009091"/>
    </source>
</evidence>
<feature type="coiled-coil region" evidence="3">
    <location>
        <begin position="54"/>
        <end position="107"/>
    </location>
</feature>
<dbReference type="InterPro" id="IPR005632">
    <property type="entry name" value="Chaperone_Skp"/>
</dbReference>
<keyword evidence="2" id="KW-0732">Signal</keyword>
<evidence type="ECO:0000256" key="2">
    <source>
        <dbReference type="ARBA" id="ARBA00022729"/>
    </source>
</evidence>
<reference evidence="5 6" key="1">
    <citation type="submission" date="2015-01" db="EMBL/GenBank/DDBJ databases">
        <authorList>
            <person name="Xiang T."/>
            <person name="Song Y."/>
            <person name="Huang L."/>
            <person name="Wang B."/>
            <person name="Wu P."/>
        </authorList>
    </citation>
    <scope>NUCLEOTIDE SEQUENCE [LARGE SCALE GENOMIC DNA]</scope>
    <source>
        <strain evidence="5 6">CcD38</strain>
    </source>
</reference>
<feature type="region of interest" description="Disordered" evidence="4">
    <location>
        <begin position="210"/>
        <end position="272"/>
    </location>
</feature>
<dbReference type="PANTHER" id="PTHR35089:SF1">
    <property type="entry name" value="CHAPERONE PROTEIN SKP"/>
    <property type="match status" value="1"/>
</dbReference>
<dbReference type="Proteomes" id="UP000045051">
    <property type="component" value="Unassembled WGS sequence"/>
</dbReference>
<dbReference type="InterPro" id="IPR024930">
    <property type="entry name" value="Skp_dom_sf"/>
</dbReference>
<dbReference type="SUPFAM" id="SSF111384">
    <property type="entry name" value="OmpH-like"/>
    <property type="match status" value="1"/>
</dbReference>
<dbReference type="Pfam" id="PF03938">
    <property type="entry name" value="OmpH"/>
    <property type="match status" value="1"/>
</dbReference>
<dbReference type="SMART" id="SM00935">
    <property type="entry name" value="OmpH"/>
    <property type="match status" value="1"/>
</dbReference>
<dbReference type="GO" id="GO:0051082">
    <property type="term" value="F:unfolded protein binding"/>
    <property type="evidence" value="ECO:0007669"/>
    <property type="project" value="InterPro"/>
</dbReference>
<evidence type="ECO:0000256" key="4">
    <source>
        <dbReference type="SAM" id="MobiDB-lite"/>
    </source>
</evidence>
<dbReference type="GO" id="GO:0050821">
    <property type="term" value="P:protein stabilization"/>
    <property type="evidence" value="ECO:0007669"/>
    <property type="project" value="TreeGrafter"/>
</dbReference>
<comment type="similarity">
    <text evidence="1">Belongs to the Skp family.</text>
</comment>